<protein>
    <recommendedName>
        <fullName evidence="3">histidine kinase</fullName>
        <ecNumber evidence="3">2.7.13.3</ecNumber>
    </recommendedName>
</protein>
<evidence type="ECO:0000256" key="13">
    <source>
        <dbReference type="ARBA" id="ARBA00023136"/>
    </source>
</evidence>
<dbReference type="CDD" id="cd00082">
    <property type="entry name" value="HisKA"/>
    <property type="match status" value="1"/>
</dbReference>
<dbReference type="SUPFAM" id="SSF47384">
    <property type="entry name" value="Homodimeric domain of signal transducing histidine kinase"/>
    <property type="match status" value="1"/>
</dbReference>
<keyword evidence="10" id="KW-0067">ATP-binding</keyword>
<dbReference type="Proteomes" id="UP000274920">
    <property type="component" value="Unassembled WGS sequence"/>
</dbReference>
<dbReference type="InterPro" id="IPR003594">
    <property type="entry name" value="HATPase_dom"/>
</dbReference>
<keyword evidence="7 14" id="KW-0812">Transmembrane</keyword>
<accession>A0A3R8L1E2</accession>
<dbReference type="InterPro" id="IPR036890">
    <property type="entry name" value="HATPase_C_sf"/>
</dbReference>
<dbReference type="EMBL" id="RHJS01000002">
    <property type="protein sequence ID" value="RRK32939.1"/>
    <property type="molecule type" value="Genomic_DNA"/>
</dbReference>
<dbReference type="SUPFAM" id="SSF55874">
    <property type="entry name" value="ATPase domain of HSP90 chaperone/DNA topoisomerase II/histidine kinase"/>
    <property type="match status" value="1"/>
</dbReference>
<evidence type="ECO:0000256" key="9">
    <source>
        <dbReference type="ARBA" id="ARBA00022777"/>
    </source>
</evidence>
<proteinExistence type="predicted"/>
<feature type="domain" description="Histidine kinase" evidence="15">
    <location>
        <begin position="518"/>
        <end position="731"/>
    </location>
</feature>
<evidence type="ECO:0000313" key="16">
    <source>
        <dbReference type="EMBL" id="RRK32939.1"/>
    </source>
</evidence>
<dbReference type="FunFam" id="1.10.287.130:FF:000001">
    <property type="entry name" value="Two-component sensor histidine kinase"/>
    <property type="match status" value="1"/>
</dbReference>
<dbReference type="InterPro" id="IPR003661">
    <property type="entry name" value="HisK_dim/P_dom"/>
</dbReference>
<organism evidence="16 17">
    <name type="scientific">Schaedlerella arabinosiphila</name>
    <dbReference type="NCBI Taxonomy" id="2044587"/>
    <lineage>
        <taxon>Bacteria</taxon>
        <taxon>Bacillati</taxon>
        <taxon>Bacillota</taxon>
        <taxon>Clostridia</taxon>
        <taxon>Lachnospirales</taxon>
        <taxon>Lachnospiraceae</taxon>
        <taxon>Schaedlerella</taxon>
    </lineage>
</organism>
<dbReference type="GO" id="GO:0005886">
    <property type="term" value="C:plasma membrane"/>
    <property type="evidence" value="ECO:0007669"/>
    <property type="project" value="UniProtKB-SubCell"/>
</dbReference>
<dbReference type="GO" id="GO:0000155">
    <property type="term" value="F:phosphorelay sensor kinase activity"/>
    <property type="evidence" value="ECO:0007669"/>
    <property type="project" value="InterPro"/>
</dbReference>
<keyword evidence="17" id="KW-1185">Reference proteome</keyword>
<dbReference type="Gene3D" id="3.30.565.10">
    <property type="entry name" value="Histidine kinase-like ATPase, C-terminal domain"/>
    <property type="match status" value="1"/>
</dbReference>
<keyword evidence="5" id="KW-0597">Phosphoprotein</keyword>
<comment type="caution">
    <text evidence="16">The sequence shown here is derived from an EMBL/GenBank/DDBJ whole genome shotgun (WGS) entry which is preliminary data.</text>
</comment>
<dbReference type="PROSITE" id="PS50109">
    <property type="entry name" value="HIS_KIN"/>
    <property type="match status" value="1"/>
</dbReference>
<evidence type="ECO:0000256" key="14">
    <source>
        <dbReference type="SAM" id="Phobius"/>
    </source>
</evidence>
<evidence type="ECO:0000256" key="1">
    <source>
        <dbReference type="ARBA" id="ARBA00000085"/>
    </source>
</evidence>
<dbReference type="InterPro" id="IPR005467">
    <property type="entry name" value="His_kinase_dom"/>
</dbReference>
<dbReference type="Pfam" id="PF00512">
    <property type="entry name" value="HisKA"/>
    <property type="match status" value="1"/>
</dbReference>
<evidence type="ECO:0000256" key="3">
    <source>
        <dbReference type="ARBA" id="ARBA00012438"/>
    </source>
</evidence>
<dbReference type="SMART" id="SM00388">
    <property type="entry name" value="HisKA"/>
    <property type="match status" value="1"/>
</dbReference>
<dbReference type="GO" id="GO:0005524">
    <property type="term" value="F:ATP binding"/>
    <property type="evidence" value="ECO:0007669"/>
    <property type="project" value="UniProtKB-KW"/>
</dbReference>
<sequence>MAIKLKNSRRFAVILAAVVVLFASFAMVSAYPVFADLMESELKGNFAAGVMEESMDELLRGGYYLYNEMHESLELNEVMQRFGSDNFFLMRKYMDYEVFSLEEKNADEKKGLLGRSSPEVTGKLLEQNSDYGLRIVLEYAGDGDLSTVEVDGSCTSEDERYYLEQAVFNSLDGSYDYVEGERIQYYLQNPSLIKVVYAFTEENLQRYLQNSYFSGSMHNAETLSNMKPYLVIEWGLCLLVMLAALLIPCNKNWDLGGYPIFKMPFEVVLFASPVVLSMEQSFASAVWNTLNHRLADMIGEMGVPGRLTYGTAKLLNLLMWFCVFGCVYWGTTCLRAIFTMRGRFWKERTISARIIYWAEGRKDELGEQVRQGAGEASGLFRKMWKRIRGMQKRIYDRILHVDITEQANHVIFKIVLVNFIILTLVSCFWFYGILALFVYSCILFLFLRRYFFDIQWKYRLLLASMNLLAEGNLDAPIEGDLGVFNPMKTEIQKIQRGFKQAVEEEVKSERMKTELITNVSHDLKTPLTAIITYVDLLKKEENPQKRMEYLAVLERKSLRLKVLIEDLFEISKATSRNVTMNFMKADVAELLKQVGLENDSRIREANLDVRWNLPKEKVVMLLDSQKTYRIFENLIVNITKYAMPHTRVYIEMRDEGNEVCISMKNVSAAELDFDASEITDRFVRGDAARNTEGSGLGLAIAKSFTELHYGTLEVSTEADLFKVNIRLPKRTEEAAAYLPEKSGGEVQ</sequence>
<evidence type="ECO:0000259" key="15">
    <source>
        <dbReference type="PROSITE" id="PS50109"/>
    </source>
</evidence>
<gene>
    <name evidence="16" type="ORF">EBB54_17405</name>
</gene>
<evidence type="ECO:0000256" key="11">
    <source>
        <dbReference type="ARBA" id="ARBA00022989"/>
    </source>
</evidence>
<evidence type="ECO:0000256" key="6">
    <source>
        <dbReference type="ARBA" id="ARBA00022679"/>
    </source>
</evidence>
<dbReference type="InterPro" id="IPR050398">
    <property type="entry name" value="HssS/ArlS-like"/>
</dbReference>
<keyword evidence="11 14" id="KW-1133">Transmembrane helix</keyword>
<keyword evidence="9 16" id="KW-0418">Kinase</keyword>
<dbReference type="RefSeq" id="WP_125128339.1">
    <property type="nucleotide sequence ID" value="NZ_RHJS01000002.1"/>
</dbReference>
<evidence type="ECO:0000256" key="8">
    <source>
        <dbReference type="ARBA" id="ARBA00022741"/>
    </source>
</evidence>
<keyword evidence="8" id="KW-0547">Nucleotide-binding</keyword>
<evidence type="ECO:0000256" key="7">
    <source>
        <dbReference type="ARBA" id="ARBA00022692"/>
    </source>
</evidence>
<evidence type="ECO:0000313" key="17">
    <source>
        <dbReference type="Proteomes" id="UP000274920"/>
    </source>
</evidence>
<evidence type="ECO:0000256" key="2">
    <source>
        <dbReference type="ARBA" id="ARBA00004651"/>
    </source>
</evidence>
<comment type="catalytic activity">
    <reaction evidence="1">
        <text>ATP + protein L-histidine = ADP + protein N-phospho-L-histidine.</text>
        <dbReference type="EC" id="2.7.13.3"/>
    </reaction>
</comment>
<evidence type="ECO:0000256" key="4">
    <source>
        <dbReference type="ARBA" id="ARBA00022475"/>
    </source>
</evidence>
<comment type="subcellular location">
    <subcellularLocation>
        <location evidence="2">Cell membrane</location>
        <topology evidence="2">Multi-pass membrane protein</topology>
    </subcellularLocation>
</comment>
<feature type="transmembrane region" description="Helical" evidence="14">
    <location>
        <begin position="428"/>
        <end position="447"/>
    </location>
</feature>
<dbReference type="Pfam" id="PF02518">
    <property type="entry name" value="HATPase_c"/>
    <property type="match status" value="1"/>
</dbReference>
<evidence type="ECO:0000256" key="12">
    <source>
        <dbReference type="ARBA" id="ARBA00023012"/>
    </source>
</evidence>
<dbReference type="SMART" id="SM00387">
    <property type="entry name" value="HATPase_c"/>
    <property type="match status" value="1"/>
</dbReference>
<keyword evidence="4" id="KW-1003">Cell membrane</keyword>
<reference evidence="16" key="1">
    <citation type="submission" date="2018-10" db="EMBL/GenBank/DDBJ databases">
        <title>Schaedlerella arabinophila gen. nov. sp. nov., isolated from the mouse intestinal tract and comparative analysis with the genome of the closely related altered Schaedler flora strain ASF502.</title>
        <authorList>
            <person name="Miyake S."/>
            <person name="Soh M."/>
            <person name="Seedorf H."/>
        </authorList>
    </citation>
    <scope>NUCLEOTIDE SEQUENCE [LARGE SCALE GENOMIC DNA]</scope>
    <source>
        <strain evidence="16">DSM 106076</strain>
    </source>
</reference>
<keyword evidence="6" id="KW-0808">Transferase</keyword>
<dbReference type="InterPro" id="IPR036097">
    <property type="entry name" value="HisK_dim/P_sf"/>
</dbReference>
<dbReference type="PANTHER" id="PTHR45528">
    <property type="entry name" value="SENSOR HISTIDINE KINASE CPXA"/>
    <property type="match status" value="1"/>
</dbReference>
<keyword evidence="13 14" id="KW-0472">Membrane</keyword>
<dbReference type="AlphaFoldDB" id="A0A3R8L1E2"/>
<feature type="transmembrane region" description="Helical" evidence="14">
    <location>
        <begin position="317"/>
        <end position="338"/>
    </location>
</feature>
<dbReference type="PANTHER" id="PTHR45528:SF1">
    <property type="entry name" value="SENSOR HISTIDINE KINASE CPXA"/>
    <property type="match status" value="1"/>
</dbReference>
<keyword evidence="12" id="KW-0902">Two-component regulatory system</keyword>
<name>A0A3R8L1E2_9FIRM</name>
<evidence type="ECO:0000256" key="5">
    <source>
        <dbReference type="ARBA" id="ARBA00022553"/>
    </source>
</evidence>
<feature type="transmembrane region" description="Helical" evidence="14">
    <location>
        <begin position="229"/>
        <end position="247"/>
    </location>
</feature>
<dbReference type="EC" id="2.7.13.3" evidence="3"/>
<evidence type="ECO:0000256" key="10">
    <source>
        <dbReference type="ARBA" id="ARBA00022840"/>
    </source>
</evidence>
<dbReference type="Gene3D" id="1.10.287.130">
    <property type="match status" value="1"/>
</dbReference>